<comment type="similarity">
    <text evidence="4">Belongs to the intimin/invasin family.</text>
</comment>
<evidence type="ECO:0000256" key="6">
    <source>
        <dbReference type="ARBA" id="ARBA00022729"/>
    </source>
</evidence>
<dbReference type="InterPro" id="IPR008964">
    <property type="entry name" value="Invasin/intimin_cell_adhesion"/>
</dbReference>
<gene>
    <name evidence="11" type="primary">pmpI_1</name>
    <name evidence="11" type="ORF">MBCUT_01590</name>
</gene>
<dbReference type="InterPro" id="IPR003368">
    <property type="entry name" value="POMP_repeat"/>
</dbReference>
<dbReference type="Pfam" id="PF02415">
    <property type="entry name" value="Chlam_PMP"/>
    <property type="match status" value="3"/>
</dbReference>
<evidence type="ECO:0000256" key="7">
    <source>
        <dbReference type="ARBA" id="ARBA00023136"/>
    </source>
</evidence>
<evidence type="ECO:0000259" key="10">
    <source>
        <dbReference type="SMART" id="SM00634"/>
    </source>
</evidence>
<dbReference type="GO" id="GO:0005576">
    <property type="term" value="C:extracellular region"/>
    <property type="evidence" value="ECO:0007669"/>
    <property type="project" value="UniProtKB-SubCell"/>
</dbReference>
<dbReference type="Gene3D" id="2.60.40.10">
    <property type="entry name" value="Immunoglobulins"/>
    <property type="match status" value="2"/>
</dbReference>
<evidence type="ECO:0000313" key="11">
    <source>
        <dbReference type="EMBL" id="KZX17681.1"/>
    </source>
</evidence>
<dbReference type="InterPro" id="IPR006626">
    <property type="entry name" value="PbH1"/>
</dbReference>
<dbReference type="InterPro" id="IPR011050">
    <property type="entry name" value="Pectin_lyase_fold/virulence"/>
</dbReference>
<dbReference type="NCBIfam" id="TIGR01376">
    <property type="entry name" value="POMP_repeat"/>
    <property type="match status" value="2"/>
</dbReference>
<comment type="caution">
    <text evidence="11">The sequence shown here is derived from an EMBL/GenBank/DDBJ whole genome shotgun (WGS) entry which is preliminary data.</text>
</comment>
<keyword evidence="12" id="KW-1185">Reference proteome</keyword>
<proteinExistence type="inferred from homology"/>
<keyword evidence="5" id="KW-0964">Secreted</keyword>
<evidence type="ECO:0000256" key="1">
    <source>
        <dbReference type="ARBA" id="ARBA00004196"/>
    </source>
</evidence>
<dbReference type="SUPFAM" id="SSF51126">
    <property type="entry name" value="Pectin lyase-like"/>
    <property type="match status" value="2"/>
</dbReference>
<dbReference type="InterPro" id="IPR008969">
    <property type="entry name" value="CarboxyPept-like_regulatory"/>
</dbReference>
<dbReference type="PANTHER" id="PTHR11319:SF35">
    <property type="entry name" value="OUTER MEMBRANE PROTEIN PMPC-RELATED"/>
    <property type="match status" value="1"/>
</dbReference>
<name>A0A166FHJ7_9EURY</name>
<dbReference type="SUPFAM" id="SSF49373">
    <property type="entry name" value="Invasin/intimin cell-adhesion fragments"/>
    <property type="match status" value="1"/>
</dbReference>
<dbReference type="PANTHER" id="PTHR11319">
    <property type="entry name" value="G PROTEIN-COUPLED RECEPTOR-RELATED"/>
    <property type="match status" value="1"/>
</dbReference>
<dbReference type="SMART" id="SM00634">
    <property type="entry name" value="BID_1"/>
    <property type="match status" value="1"/>
</dbReference>
<dbReference type="Proteomes" id="UP000077275">
    <property type="component" value="Unassembled WGS sequence"/>
</dbReference>
<dbReference type="InterPro" id="IPR003344">
    <property type="entry name" value="Big_1_dom"/>
</dbReference>
<evidence type="ECO:0000313" key="12">
    <source>
        <dbReference type="Proteomes" id="UP000077275"/>
    </source>
</evidence>
<dbReference type="PATRIC" id="fig|47311.3.peg.167"/>
<comment type="subcellular location">
    <subcellularLocation>
        <location evidence="1">Cell envelope</location>
    </subcellularLocation>
    <subcellularLocation>
        <location evidence="2">Cell outer membrane</location>
    </subcellularLocation>
    <subcellularLocation>
        <location evidence="3">Secreted</location>
    </subcellularLocation>
</comment>
<feature type="domain" description="Big-1" evidence="10">
    <location>
        <begin position="844"/>
        <end position="926"/>
    </location>
</feature>
<protein>
    <submittedName>
        <fullName evidence="11">Putative outer membrane protein PmpI</fullName>
    </submittedName>
</protein>
<dbReference type="SMART" id="SM00710">
    <property type="entry name" value="PbH1"/>
    <property type="match status" value="7"/>
</dbReference>
<keyword evidence="7 9" id="KW-0472">Membrane</keyword>
<dbReference type="AlphaFoldDB" id="A0A166FHJ7"/>
<accession>A0A166FHJ7</accession>
<keyword evidence="9" id="KW-0812">Transmembrane</keyword>
<keyword evidence="8" id="KW-0998">Cell outer membrane</keyword>
<evidence type="ECO:0000256" key="8">
    <source>
        <dbReference type="ARBA" id="ARBA00023237"/>
    </source>
</evidence>
<evidence type="ECO:0000256" key="2">
    <source>
        <dbReference type="ARBA" id="ARBA00004442"/>
    </source>
</evidence>
<keyword evidence="9" id="KW-1133">Transmembrane helix</keyword>
<dbReference type="InterPro" id="IPR013783">
    <property type="entry name" value="Ig-like_fold"/>
</dbReference>
<dbReference type="EMBL" id="LWMW01000022">
    <property type="protein sequence ID" value="KZX17681.1"/>
    <property type="molecule type" value="Genomic_DNA"/>
</dbReference>
<feature type="transmembrane region" description="Helical" evidence="9">
    <location>
        <begin position="959"/>
        <end position="978"/>
    </location>
</feature>
<dbReference type="SUPFAM" id="SSF49464">
    <property type="entry name" value="Carboxypeptidase regulatory domain-like"/>
    <property type="match status" value="1"/>
</dbReference>
<evidence type="ECO:0000256" key="4">
    <source>
        <dbReference type="ARBA" id="ARBA00010116"/>
    </source>
</evidence>
<evidence type="ECO:0000256" key="9">
    <source>
        <dbReference type="SAM" id="Phobius"/>
    </source>
</evidence>
<evidence type="ECO:0000256" key="3">
    <source>
        <dbReference type="ARBA" id="ARBA00004613"/>
    </source>
</evidence>
<organism evidence="11 12">
    <name type="scientific">Methanobrevibacter cuticularis</name>
    <dbReference type="NCBI Taxonomy" id="47311"/>
    <lineage>
        <taxon>Archaea</taxon>
        <taxon>Methanobacteriati</taxon>
        <taxon>Methanobacteriota</taxon>
        <taxon>Methanomada group</taxon>
        <taxon>Methanobacteria</taxon>
        <taxon>Methanobacteriales</taxon>
        <taxon>Methanobacteriaceae</taxon>
        <taxon>Methanobrevibacter</taxon>
    </lineage>
</organism>
<keyword evidence="6" id="KW-0732">Signal</keyword>
<reference evidence="11 12" key="1">
    <citation type="submission" date="2016-04" db="EMBL/GenBank/DDBJ databases">
        <title>Genome sequence of Methanobrevibacter cuticularis DSM 11139.</title>
        <authorList>
            <person name="Poehlein A."/>
            <person name="Seedorf H."/>
            <person name="Daniel R."/>
        </authorList>
    </citation>
    <scope>NUCLEOTIDE SEQUENCE [LARGE SCALE GENOMIC DNA]</scope>
    <source>
        <strain evidence="11 12">DSM 11139</strain>
    </source>
</reference>
<evidence type="ECO:0000256" key="5">
    <source>
        <dbReference type="ARBA" id="ARBA00022525"/>
    </source>
</evidence>
<sequence>MEVKKIKNYKKAILKTSILIATILLLAISLNSSFAAIVNVDNSTAGGGIQQGLINATDNQNTINLATGTYTGTNNTGITINKNVTIQGNGPTTNVIINAQGQRRIFNMSDNLNVTFINITFTNGRSTVYVGTVNTYGGAIYNTYNTTTMTFINCTFTNNNGNIGGAIYNLGHNMSVSGSTFINSTGNMHGGAIYNFGINLNVSGSTFTNNKGTVGGAIYNDNANMSVSDSTFTNNTATTTTGGAISSDKVNMSVSGSTFINNSATTDGGAIRGVGANLSVNGSTFINNSATTGGAIRGGANFSVNGSTFINNSATTNGGSIYNSADNILVNYNRFLNNADSNGFDMVTTRSNTNADFNWWGKNNISGKISGINTNNHYILNITNSSSLDNLNIGDNVSFSLLVLNDTLTNDGVENLPDFVINGTFNSVAYNSSRADNFTYIFTILSVGNQTVHAYLDDQYVNRTFYAIKGSTNSTIVVNPNPAQIGENITVSGQLANHTGIGFVNVTVDGKLFTNVTVDGSGYWELNYTANRTGTDLEIVVSFAGDGNYDAFSNSTTFTVAKNSTNSTIVVSPNPAQIGENITVSGQLANYTGIGFVNVTVDGNLFADVIVDGSGYWELNYTTNRTGTFDIDVSFAGDGNYDAFSNSTTFTVAKNSTNSTIVVSPNPAQIGENITVSGQLANYTGIGFVNVTVDGNLFTDVIVDGSGYWELDYTTNCTGTDLEIVVSFAGNENYTSFTNTTSFNVTKLAVNSTINIPKDVKVGKTITIDGVLVDENRNPLANAPINVTVGGKVYSLITDSNGRWSLTYKPTHTGIINTVVNYAGNDKYFSYTNTTTFNVVKGEAIVDIDVVKNSDGSVDVIVTVTDEYGDPIHDYKVSVELDGKNIGNIVTDVLGIGRIHIPNSKLSEGKHVITATSDNANYNLSPISVEFETQNNKNDTNNTNKTSDNPVAIATMKNTGILIIAIILVLITIFGISIRRKQN</sequence>